<reference evidence="2" key="1">
    <citation type="journal article" date="2020" name="Stud. Mycol.">
        <title>101 Dothideomycetes genomes: a test case for predicting lifestyles and emergence of pathogens.</title>
        <authorList>
            <person name="Haridas S."/>
            <person name="Albert R."/>
            <person name="Binder M."/>
            <person name="Bloem J."/>
            <person name="Labutti K."/>
            <person name="Salamov A."/>
            <person name="Andreopoulos B."/>
            <person name="Baker S."/>
            <person name="Barry K."/>
            <person name="Bills G."/>
            <person name="Bluhm B."/>
            <person name="Cannon C."/>
            <person name="Castanera R."/>
            <person name="Culley D."/>
            <person name="Daum C."/>
            <person name="Ezra D."/>
            <person name="Gonzalez J."/>
            <person name="Henrissat B."/>
            <person name="Kuo A."/>
            <person name="Liang C."/>
            <person name="Lipzen A."/>
            <person name="Lutzoni F."/>
            <person name="Magnuson J."/>
            <person name="Mondo S."/>
            <person name="Nolan M."/>
            <person name="Ohm R."/>
            <person name="Pangilinan J."/>
            <person name="Park H.-J."/>
            <person name="Ramirez L."/>
            <person name="Alfaro M."/>
            <person name="Sun H."/>
            <person name="Tritt A."/>
            <person name="Yoshinaga Y."/>
            <person name="Zwiers L.-H."/>
            <person name="Turgeon B."/>
            <person name="Goodwin S."/>
            <person name="Spatafora J."/>
            <person name="Crous P."/>
            <person name="Grigoriev I."/>
        </authorList>
    </citation>
    <scope>NUCLEOTIDE SEQUENCE</scope>
    <source>
        <strain evidence="2">CBS 122367</strain>
    </source>
</reference>
<evidence type="ECO:0000313" key="2">
    <source>
        <dbReference type="EMBL" id="KAF2686860.1"/>
    </source>
</evidence>
<protein>
    <submittedName>
        <fullName evidence="2">Uncharacterized protein</fullName>
    </submittedName>
</protein>
<evidence type="ECO:0000313" key="3">
    <source>
        <dbReference type="Proteomes" id="UP000799291"/>
    </source>
</evidence>
<proteinExistence type="predicted"/>
<name>A0A6G1J9F9_9PLEO</name>
<organism evidence="2 3">
    <name type="scientific">Lentithecium fluviatile CBS 122367</name>
    <dbReference type="NCBI Taxonomy" id="1168545"/>
    <lineage>
        <taxon>Eukaryota</taxon>
        <taxon>Fungi</taxon>
        <taxon>Dikarya</taxon>
        <taxon>Ascomycota</taxon>
        <taxon>Pezizomycotina</taxon>
        <taxon>Dothideomycetes</taxon>
        <taxon>Pleosporomycetidae</taxon>
        <taxon>Pleosporales</taxon>
        <taxon>Massarineae</taxon>
        <taxon>Lentitheciaceae</taxon>
        <taxon>Lentithecium</taxon>
    </lineage>
</organism>
<sequence length="366" mass="41237">MSAGNEFCDLLKAPTAGGHLPNYFALFPSLRTNLDYNGDCYNFRVSGIASRQARDNYALAQYRTRSMDVIPLERAKVTLKRSFACKEFAIHIAALAIIGVLLRRRNMELKVWQFGAKVHELLMLASLSFIVFYNMRKLLAGQHGILFGLFMSFIYSGARSDLIFTDHFGSVQREVAMGINYKVGGTESVTTIVMELNSRVFITYFSYASRNNVAGLNDVAFPRLRLVADTLMYQPVVYPMNSTTVFSNVSDILIEKIQEYEKLRKSKYSFSDRPLDLQLDWAALLNTTESRTAQRTMPLVQPKPGETDSYQSMIVKFDRYGYGYGVRGATTWVATLFLLAYTLVAVVHMASVGYAICKNQYYGGGC</sequence>
<keyword evidence="3" id="KW-1185">Reference proteome</keyword>
<dbReference type="EMBL" id="MU005576">
    <property type="protein sequence ID" value="KAF2686860.1"/>
    <property type="molecule type" value="Genomic_DNA"/>
</dbReference>
<gene>
    <name evidence="2" type="ORF">K458DRAFT_386829</name>
</gene>
<feature type="transmembrane region" description="Helical" evidence="1">
    <location>
        <begin position="329"/>
        <end position="350"/>
    </location>
</feature>
<dbReference type="Proteomes" id="UP000799291">
    <property type="component" value="Unassembled WGS sequence"/>
</dbReference>
<dbReference type="AlphaFoldDB" id="A0A6G1J9F9"/>
<keyword evidence="1" id="KW-0812">Transmembrane</keyword>
<dbReference type="OrthoDB" id="5342924at2759"/>
<keyword evidence="1" id="KW-1133">Transmembrane helix</keyword>
<accession>A0A6G1J9F9</accession>
<evidence type="ECO:0000256" key="1">
    <source>
        <dbReference type="SAM" id="Phobius"/>
    </source>
</evidence>
<keyword evidence="1" id="KW-0472">Membrane</keyword>